<keyword evidence="1" id="KW-0472">Membrane</keyword>
<keyword evidence="3" id="KW-1185">Reference proteome</keyword>
<sequence>MFYLVKGTIDQESESLSLQTRPPVVSYKNSDLTMIWHVLMCIMGSLWMFRTFDIVETM</sequence>
<reference evidence="2" key="3">
    <citation type="journal article" date="2017" name="Nature">
        <title>Genome sequence of the progenitor of the wheat D genome Aegilops tauschii.</title>
        <authorList>
            <person name="Luo M.C."/>
            <person name="Gu Y.Q."/>
            <person name="Puiu D."/>
            <person name="Wang H."/>
            <person name="Twardziok S.O."/>
            <person name="Deal K.R."/>
            <person name="Huo N."/>
            <person name="Zhu T."/>
            <person name="Wang L."/>
            <person name="Wang Y."/>
            <person name="McGuire P.E."/>
            <person name="Liu S."/>
            <person name="Long H."/>
            <person name="Ramasamy R.K."/>
            <person name="Rodriguez J.C."/>
            <person name="Van S.L."/>
            <person name="Yuan L."/>
            <person name="Wang Z."/>
            <person name="Xia Z."/>
            <person name="Xiao L."/>
            <person name="Anderson O.D."/>
            <person name="Ouyang S."/>
            <person name="Liang Y."/>
            <person name="Zimin A.V."/>
            <person name="Pertea G."/>
            <person name="Qi P."/>
            <person name="Bennetzen J.L."/>
            <person name="Dai X."/>
            <person name="Dawson M.W."/>
            <person name="Muller H.G."/>
            <person name="Kugler K."/>
            <person name="Rivarola-Duarte L."/>
            <person name="Spannagl M."/>
            <person name="Mayer K.F.X."/>
            <person name="Lu F.H."/>
            <person name="Bevan M.W."/>
            <person name="Leroy P."/>
            <person name="Li P."/>
            <person name="You F.M."/>
            <person name="Sun Q."/>
            <person name="Liu Z."/>
            <person name="Lyons E."/>
            <person name="Wicker T."/>
            <person name="Salzberg S.L."/>
            <person name="Devos K.M."/>
            <person name="Dvorak J."/>
        </authorList>
    </citation>
    <scope>NUCLEOTIDE SEQUENCE [LARGE SCALE GENOMIC DNA]</scope>
    <source>
        <strain evidence="2">cv. AL8/78</strain>
    </source>
</reference>
<feature type="transmembrane region" description="Helical" evidence="1">
    <location>
        <begin position="34"/>
        <end position="52"/>
    </location>
</feature>
<evidence type="ECO:0000313" key="2">
    <source>
        <dbReference type="EnsemblPlants" id="AET1Gv20613200.1"/>
    </source>
</evidence>
<proteinExistence type="predicted"/>
<evidence type="ECO:0000313" key="3">
    <source>
        <dbReference type="Proteomes" id="UP000015105"/>
    </source>
</evidence>
<evidence type="ECO:0000256" key="1">
    <source>
        <dbReference type="SAM" id="Phobius"/>
    </source>
</evidence>
<reference evidence="2" key="5">
    <citation type="journal article" date="2021" name="G3 (Bethesda)">
        <title>Aegilops tauschii genome assembly Aet v5.0 features greater sequence contiguity and improved annotation.</title>
        <authorList>
            <person name="Wang L."/>
            <person name="Zhu T."/>
            <person name="Rodriguez J.C."/>
            <person name="Deal K.R."/>
            <person name="Dubcovsky J."/>
            <person name="McGuire P.E."/>
            <person name="Lux T."/>
            <person name="Spannagl M."/>
            <person name="Mayer K.F.X."/>
            <person name="Baldrich P."/>
            <person name="Meyers B.C."/>
            <person name="Huo N."/>
            <person name="Gu Y.Q."/>
            <person name="Zhou H."/>
            <person name="Devos K.M."/>
            <person name="Bennetzen J.L."/>
            <person name="Unver T."/>
            <person name="Budak H."/>
            <person name="Gulick P.J."/>
            <person name="Galiba G."/>
            <person name="Kalapos B."/>
            <person name="Nelson D.R."/>
            <person name="Li P."/>
            <person name="You F.M."/>
            <person name="Luo M.C."/>
            <person name="Dvorak J."/>
        </authorList>
    </citation>
    <scope>NUCLEOTIDE SEQUENCE [LARGE SCALE GENOMIC DNA]</scope>
    <source>
        <strain evidence="2">cv. AL8/78</strain>
    </source>
</reference>
<dbReference type="AlphaFoldDB" id="A0A452Z2S8"/>
<protein>
    <submittedName>
        <fullName evidence="2">Uncharacterized protein</fullName>
    </submittedName>
</protein>
<dbReference type="Proteomes" id="UP000015105">
    <property type="component" value="Chromosome 1D"/>
</dbReference>
<keyword evidence="1" id="KW-1133">Transmembrane helix</keyword>
<keyword evidence="1" id="KW-0812">Transmembrane</keyword>
<organism evidence="2 3">
    <name type="scientific">Aegilops tauschii subsp. strangulata</name>
    <name type="common">Goatgrass</name>
    <dbReference type="NCBI Taxonomy" id="200361"/>
    <lineage>
        <taxon>Eukaryota</taxon>
        <taxon>Viridiplantae</taxon>
        <taxon>Streptophyta</taxon>
        <taxon>Embryophyta</taxon>
        <taxon>Tracheophyta</taxon>
        <taxon>Spermatophyta</taxon>
        <taxon>Magnoliopsida</taxon>
        <taxon>Liliopsida</taxon>
        <taxon>Poales</taxon>
        <taxon>Poaceae</taxon>
        <taxon>BOP clade</taxon>
        <taxon>Pooideae</taxon>
        <taxon>Triticodae</taxon>
        <taxon>Triticeae</taxon>
        <taxon>Triticinae</taxon>
        <taxon>Aegilops</taxon>
    </lineage>
</organism>
<dbReference type="Gramene" id="AET1Gv20613200.1">
    <property type="protein sequence ID" value="AET1Gv20613200.1"/>
    <property type="gene ID" value="AET1Gv20613200"/>
</dbReference>
<reference evidence="3" key="2">
    <citation type="journal article" date="2017" name="Nat. Plants">
        <title>The Aegilops tauschii genome reveals multiple impacts of transposons.</title>
        <authorList>
            <person name="Zhao G."/>
            <person name="Zou C."/>
            <person name="Li K."/>
            <person name="Wang K."/>
            <person name="Li T."/>
            <person name="Gao L."/>
            <person name="Zhang X."/>
            <person name="Wang H."/>
            <person name="Yang Z."/>
            <person name="Liu X."/>
            <person name="Jiang W."/>
            <person name="Mao L."/>
            <person name="Kong X."/>
            <person name="Jiao Y."/>
            <person name="Jia J."/>
        </authorList>
    </citation>
    <scope>NUCLEOTIDE SEQUENCE [LARGE SCALE GENOMIC DNA]</scope>
    <source>
        <strain evidence="3">cv. AL8/78</strain>
    </source>
</reference>
<dbReference type="EnsemblPlants" id="AET1Gv20613200.1">
    <property type="protein sequence ID" value="AET1Gv20613200.1"/>
    <property type="gene ID" value="AET1Gv20613200"/>
</dbReference>
<reference evidence="3" key="1">
    <citation type="journal article" date="2014" name="Science">
        <title>Ancient hybridizations among the ancestral genomes of bread wheat.</title>
        <authorList>
            <consortium name="International Wheat Genome Sequencing Consortium,"/>
            <person name="Marcussen T."/>
            <person name="Sandve S.R."/>
            <person name="Heier L."/>
            <person name="Spannagl M."/>
            <person name="Pfeifer M."/>
            <person name="Jakobsen K.S."/>
            <person name="Wulff B.B."/>
            <person name="Steuernagel B."/>
            <person name="Mayer K.F."/>
            <person name="Olsen O.A."/>
        </authorList>
    </citation>
    <scope>NUCLEOTIDE SEQUENCE [LARGE SCALE GENOMIC DNA]</scope>
    <source>
        <strain evidence="3">cv. AL8/78</strain>
    </source>
</reference>
<accession>A0A452Z2S8</accession>
<name>A0A452Z2S8_AEGTS</name>
<reference evidence="2" key="4">
    <citation type="submission" date="2019-03" db="UniProtKB">
        <authorList>
            <consortium name="EnsemblPlants"/>
        </authorList>
    </citation>
    <scope>IDENTIFICATION</scope>
</reference>